<evidence type="ECO:0008006" key="4">
    <source>
        <dbReference type="Google" id="ProtNLM"/>
    </source>
</evidence>
<reference evidence="2 3" key="1">
    <citation type="journal article" date="2015" name="Stand. Genomic Sci.">
        <title>Genomic Encyclopedia of Bacterial and Archaeal Type Strains, Phase III: the genomes of soil and plant-associated and newly described type strains.</title>
        <authorList>
            <person name="Whitman W.B."/>
            <person name="Woyke T."/>
            <person name="Klenk H.P."/>
            <person name="Zhou Y."/>
            <person name="Lilburn T.G."/>
            <person name="Beck B.J."/>
            <person name="De Vos P."/>
            <person name="Vandamme P."/>
            <person name="Eisen J.A."/>
            <person name="Garrity G."/>
            <person name="Hugenholtz P."/>
            <person name="Kyrpides N.C."/>
        </authorList>
    </citation>
    <scope>NUCLEOTIDE SEQUENCE [LARGE SCALE GENOMIC DNA]</scope>
    <source>
        <strain evidence="2 3">S2T63</strain>
    </source>
</reference>
<evidence type="ECO:0000313" key="3">
    <source>
        <dbReference type="Proteomes" id="UP000273158"/>
    </source>
</evidence>
<feature type="transmembrane region" description="Helical" evidence="1">
    <location>
        <begin position="44"/>
        <end position="63"/>
    </location>
</feature>
<keyword evidence="1" id="KW-0472">Membrane</keyword>
<evidence type="ECO:0000256" key="1">
    <source>
        <dbReference type="SAM" id="Phobius"/>
    </source>
</evidence>
<dbReference type="OrthoDB" id="3253728at2"/>
<feature type="transmembrane region" description="Helical" evidence="1">
    <location>
        <begin position="269"/>
        <end position="287"/>
    </location>
</feature>
<evidence type="ECO:0000313" key="2">
    <source>
        <dbReference type="EMBL" id="RLK47982.1"/>
    </source>
</evidence>
<dbReference type="AlphaFoldDB" id="A0A498BXD1"/>
<organism evidence="2 3">
    <name type="scientific">Microbacterium telephonicum</name>
    <dbReference type="NCBI Taxonomy" id="1714841"/>
    <lineage>
        <taxon>Bacteria</taxon>
        <taxon>Bacillati</taxon>
        <taxon>Actinomycetota</taxon>
        <taxon>Actinomycetes</taxon>
        <taxon>Micrococcales</taxon>
        <taxon>Microbacteriaceae</taxon>
        <taxon>Microbacterium</taxon>
    </lineage>
</organism>
<keyword evidence="1" id="KW-0812">Transmembrane</keyword>
<feature type="transmembrane region" description="Helical" evidence="1">
    <location>
        <begin position="203"/>
        <end position="223"/>
    </location>
</feature>
<feature type="transmembrane region" description="Helical" evidence="1">
    <location>
        <begin position="96"/>
        <end position="113"/>
    </location>
</feature>
<feature type="transmembrane region" description="Helical" evidence="1">
    <location>
        <begin position="150"/>
        <end position="173"/>
    </location>
</feature>
<feature type="transmembrane region" description="Helical" evidence="1">
    <location>
        <begin position="229"/>
        <end position="262"/>
    </location>
</feature>
<accession>A0A498BXD1</accession>
<keyword evidence="3" id="KW-1185">Reference proteome</keyword>
<feature type="transmembrane region" description="Helical" evidence="1">
    <location>
        <begin position="377"/>
        <end position="403"/>
    </location>
</feature>
<dbReference type="Proteomes" id="UP000273158">
    <property type="component" value="Unassembled WGS sequence"/>
</dbReference>
<dbReference type="EMBL" id="RCDB01000003">
    <property type="protein sequence ID" value="RLK47982.1"/>
    <property type="molecule type" value="Genomic_DNA"/>
</dbReference>
<keyword evidence="1" id="KW-1133">Transmembrane helix</keyword>
<feature type="transmembrane region" description="Helical" evidence="1">
    <location>
        <begin position="70"/>
        <end position="90"/>
    </location>
</feature>
<protein>
    <recommendedName>
        <fullName evidence="4">O-antigen ligase</fullName>
    </recommendedName>
</protein>
<gene>
    <name evidence="2" type="ORF">C7474_2584</name>
</gene>
<dbReference type="RefSeq" id="WP_147436723.1">
    <property type="nucleotide sequence ID" value="NZ_RCDB01000003.1"/>
</dbReference>
<proteinExistence type="predicted"/>
<comment type="caution">
    <text evidence="2">The sequence shown here is derived from an EMBL/GenBank/DDBJ whole genome shotgun (WGS) entry which is preliminary data.</text>
</comment>
<name>A0A498BXD1_9MICO</name>
<sequence length="441" mass="47145">MRSILPAVFAVAALLGSVMVAGPTITMALVVALWMLAITWRKPLVSAYLWWIAVAVVPTWIGFGVANSQFVFGSALALVLVPGVMAASGTRVKINALDWAMFALVALMVFAFLTGGSRGLAADSVFQWALPYVLLRLISLRAAPEALARMILGVGLACAAWAIIEFVFGLHVFETLQLPGSLPNLQAVWQSIQMRAGVARSEASFGTSIALSGFLAIAIPYSLQLRLPWLLLSLAVLGGGMVCTFARTGALAAAVIVGLTLILRAQRYRIPLALAFISAVIAVGPVITGQNVDSATANDFASSNGYRDYVFSTAVPQSAWFGPANLQFGAYVSVDNAYLRVALESGLVPALALLAVFGIALLQYLRHRQGPALAASIAMGMSLYVVALITQWQMFIFAVLGIASTEIQRAREERTDTPQIRREIVRPHSTRQILAPRKTNS</sequence>
<feature type="transmembrane region" description="Helical" evidence="1">
    <location>
        <begin position="346"/>
        <end position="365"/>
    </location>
</feature>